<dbReference type="Proteomes" id="UP001050691">
    <property type="component" value="Unassembled WGS sequence"/>
</dbReference>
<keyword evidence="3" id="KW-1185">Reference proteome</keyword>
<dbReference type="Pfam" id="PF20415">
    <property type="entry name" value="DUF6699"/>
    <property type="match status" value="1"/>
</dbReference>
<dbReference type="EMBL" id="BPWL01000010">
    <property type="protein sequence ID" value="GJJ15212.1"/>
    <property type="molecule type" value="Genomic_DNA"/>
</dbReference>
<feature type="domain" description="DUF6699" evidence="1">
    <location>
        <begin position="102"/>
        <end position="238"/>
    </location>
</feature>
<reference evidence="2" key="1">
    <citation type="submission" date="2021-10" db="EMBL/GenBank/DDBJ databases">
        <title>De novo Genome Assembly of Clathrus columnatus (Basidiomycota, Fungi) Using Illumina and Nanopore Sequence Data.</title>
        <authorList>
            <person name="Ogiso-Tanaka E."/>
            <person name="Itagaki H."/>
            <person name="Hosoya T."/>
            <person name="Hosaka K."/>
        </authorList>
    </citation>
    <scope>NUCLEOTIDE SEQUENCE</scope>
    <source>
        <strain evidence="2">MO-923</strain>
    </source>
</reference>
<name>A0AAV5AKL9_9AGAM</name>
<dbReference type="InterPro" id="IPR046522">
    <property type="entry name" value="DUF6699"/>
</dbReference>
<evidence type="ECO:0000313" key="2">
    <source>
        <dbReference type="EMBL" id="GJJ15212.1"/>
    </source>
</evidence>
<evidence type="ECO:0000259" key="1">
    <source>
        <dbReference type="Pfam" id="PF20415"/>
    </source>
</evidence>
<protein>
    <recommendedName>
        <fullName evidence="1">DUF6699 domain-containing protein</fullName>
    </recommendedName>
</protein>
<comment type="caution">
    <text evidence="2">The sequence shown here is derived from an EMBL/GenBank/DDBJ whole genome shotgun (WGS) entry which is preliminary data.</text>
</comment>
<gene>
    <name evidence="2" type="ORF">Clacol_009488</name>
</gene>
<dbReference type="AlphaFoldDB" id="A0AAV5AKL9"/>
<sequence length="249" mass="28171">MAYYVPFQLPIVTPLAAAIPLPPSPFGSPYASPYGSPYGSPNAVIVPLPPSPNSPALHISPLLNPLPLPPVPHIPVDPAPVALTTDFLCHPLLAFDPYDPKLLWDVRRPPESIRTNKSVPRSLEQVGCLREHAMSPPWTFIRIKCDLLPWLIEYTNPAGIKVGDILNALYEFLREPVGHSEWGEESDEFRSRLLEAWKRRCALDGQINGRRFRLQEEQTGVRRVDWLLWDFEWLGLEYIGQKEAETWVA</sequence>
<proteinExistence type="predicted"/>
<evidence type="ECO:0000313" key="3">
    <source>
        <dbReference type="Proteomes" id="UP001050691"/>
    </source>
</evidence>
<organism evidence="2 3">
    <name type="scientific">Clathrus columnatus</name>
    <dbReference type="NCBI Taxonomy" id="1419009"/>
    <lineage>
        <taxon>Eukaryota</taxon>
        <taxon>Fungi</taxon>
        <taxon>Dikarya</taxon>
        <taxon>Basidiomycota</taxon>
        <taxon>Agaricomycotina</taxon>
        <taxon>Agaricomycetes</taxon>
        <taxon>Phallomycetidae</taxon>
        <taxon>Phallales</taxon>
        <taxon>Clathraceae</taxon>
        <taxon>Clathrus</taxon>
    </lineage>
</organism>
<accession>A0AAV5AKL9</accession>